<protein>
    <recommendedName>
        <fullName evidence="2">histidine kinase</fullName>
        <ecNumber evidence="2">2.7.13.3</ecNumber>
    </recommendedName>
</protein>
<dbReference type="Pfam" id="PF02518">
    <property type="entry name" value="HATPase_c"/>
    <property type="match status" value="1"/>
</dbReference>
<dbReference type="RefSeq" id="WP_286285527.1">
    <property type="nucleotide sequence ID" value="NZ_JASXSZ010000001.1"/>
</dbReference>
<keyword evidence="9" id="KW-0812">Transmembrane</keyword>
<feature type="transmembrane region" description="Helical" evidence="9">
    <location>
        <begin position="238"/>
        <end position="256"/>
    </location>
</feature>
<dbReference type="InterPro" id="IPR050482">
    <property type="entry name" value="Sensor_HK_TwoCompSys"/>
</dbReference>
<evidence type="ECO:0000256" key="3">
    <source>
        <dbReference type="ARBA" id="ARBA00022553"/>
    </source>
</evidence>
<gene>
    <name evidence="11" type="ORF">QSV35_00270</name>
</gene>
<evidence type="ECO:0000313" key="12">
    <source>
        <dbReference type="Proteomes" id="UP001235064"/>
    </source>
</evidence>
<organism evidence="11 12">
    <name type="scientific">Microbacterium candidum</name>
    <dbReference type="NCBI Taxonomy" id="3041922"/>
    <lineage>
        <taxon>Bacteria</taxon>
        <taxon>Bacillati</taxon>
        <taxon>Actinomycetota</taxon>
        <taxon>Actinomycetes</taxon>
        <taxon>Micrococcales</taxon>
        <taxon>Microbacteriaceae</taxon>
        <taxon>Microbacterium</taxon>
    </lineage>
</organism>
<evidence type="ECO:0000313" key="11">
    <source>
        <dbReference type="EMBL" id="MDL9977754.1"/>
    </source>
</evidence>
<evidence type="ECO:0000256" key="2">
    <source>
        <dbReference type="ARBA" id="ARBA00012438"/>
    </source>
</evidence>
<comment type="caution">
    <text evidence="11">The sequence shown here is derived from an EMBL/GenBank/DDBJ whole genome shotgun (WGS) entry which is preliminary data.</text>
</comment>
<comment type="catalytic activity">
    <reaction evidence="1">
        <text>ATP + protein L-histidine = ADP + protein N-phospho-L-histidine.</text>
        <dbReference type="EC" id="2.7.13.3"/>
    </reaction>
</comment>
<keyword evidence="9" id="KW-1133">Transmembrane helix</keyword>
<dbReference type="EMBL" id="JASXSZ010000001">
    <property type="protein sequence ID" value="MDL9977754.1"/>
    <property type="molecule type" value="Genomic_DNA"/>
</dbReference>
<sequence>MGPVPRIRFALRRSLDRALVVIAVAALLLGVFQYAVMPVDGPVGFILRWLPVIFWAYIAGGIIAWRRRPSNPMGFLIVVAGIIIYLGLLGNATIPMLQAIGAIFASVALAATLHLLLAFPSGRLTRPALWIVIAGYVVAVVLQAPHYLLDPNGPFPPFAIADAPALAAILGTVQDVSGAVVMVAAAVVLFQRARRADRPQRRVLIPLFVYGIVTVLYTPVSTFLGVDLLGMDPLVRTVIQLALITGIPVVVAVGILRGGFARTSELEELATWLGSATRPSVSLEALLATALGDPTLKLGVWVAERDAFVGDDGAELGRPAADAGWHVIERDGRTIGAFTYDAQLQADRDVVARAGNVVAIAVEGEQLTAELLASREALLRSRERIVEAADRERRRIAGDLHDGLQAQLVMLALEAHRLASAPAADVPARALRLRADIDAAASDLRAFVHDLVPAALIERGLAAAAEDLVDRMPIATVLEDEMDGADVDPAVENTAYHVIAEGLSNIVKHAHARTARVHLSHDRDLLRVEIIDDGSGTAAIDHGTGLRGLADRVDAAGGVLTVRSEPGSGTTLRAELPCAS</sequence>
<dbReference type="InterPro" id="IPR036890">
    <property type="entry name" value="HATPase_C_sf"/>
</dbReference>
<keyword evidence="7" id="KW-0067">ATP-binding</keyword>
<dbReference type="PANTHER" id="PTHR24421">
    <property type="entry name" value="NITRATE/NITRITE SENSOR PROTEIN NARX-RELATED"/>
    <property type="match status" value="1"/>
</dbReference>
<dbReference type="PANTHER" id="PTHR24421:SF10">
    <property type="entry name" value="NITRATE_NITRITE SENSOR PROTEIN NARQ"/>
    <property type="match status" value="1"/>
</dbReference>
<dbReference type="GO" id="GO:0016301">
    <property type="term" value="F:kinase activity"/>
    <property type="evidence" value="ECO:0007669"/>
    <property type="project" value="UniProtKB-KW"/>
</dbReference>
<evidence type="ECO:0000256" key="1">
    <source>
        <dbReference type="ARBA" id="ARBA00000085"/>
    </source>
</evidence>
<reference evidence="11 12" key="1">
    <citation type="submission" date="2023-06" db="EMBL/GenBank/DDBJ databases">
        <title>Microbacterium sp. nov., isolated from a waste landfill.</title>
        <authorList>
            <person name="Wen W."/>
        </authorList>
    </citation>
    <scope>NUCLEOTIDE SEQUENCE [LARGE SCALE GENOMIC DNA]</scope>
    <source>
        <strain evidence="11 12">ASV49</strain>
    </source>
</reference>
<feature type="transmembrane region" description="Helical" evidence="9">
    <location>
        <begin position="129"/>
        <end position="148"/>
    </location>
</feature>
<dbReference type="SMART" id="SM00387">
    <property type="entry name" value="HATPase_c"/>
    <property type="match status" value="1"/>
</dbReference>
<keyword evidence="4" id="KW-0808">Transferase</keyword>
<evidence type="ECO:0000256" key="5">
    <source>
        <dbReference type="ARBA" id="ARBA00022741"/>
    </source>
</evidence>
<keyword evidence="5" id="KW-0547">Nucleotide-binding</keyword>
<feature type="transmembrane region" description="Helical" evidence="9">
    <location>
        <begin position="203"/>
        <end position="226"/>
    </location>
</feature>
<evidence type="ECO:0000256" key="8">
    <source>
        <dbReference type="ARBA" id="ARBA00023012"/>
    </source>
</evidence>
<dbReference type="Gene3D" id="1.20.5.1930">
    <property type="match status" value="1"/>
</dbReference>
<dbReference type="Pfam" id="PF07730">
    <property type="entry name" value="HisKA_3"/>
    <property type="match status" value="1"/>
</dbReference>
<dbReference type="CDD" id="cd16917">
    <property type="entry name" value="HATPase_UhpB-NarQ-NarX-like"/>
    <property type="match status" value="1"/>
</dbReference>
<keyword evidence="12" id="KW-1185">Reference proteome</keyword>
<evidence type="ECO:0000259" key="10">
    <source>
        <dbReference type="SMART" id="SM00387"/>
    </source>
</evidence>
<dbReference type="Gene3D" id="3.30.565.10">
    <property type="entry name" value="Histidine kinase-like ATPase, C-terminal domain"/>
    <property type="match status" value="1"/>
</dbReference>
<feature type="transmembrane region" description="Helical" evidence="9">
    <location>
        <begin position="43"/>
        <end position="65"/>
    </location>
</feature>
<feature type="transmembrane region" description="Helical" evidence="9">
    <location>
        <begin position="18"/>
        <end position="37"/>
    </location>
</feature>
<keyword evidence="6 11" id="KW-0418">Kinase</keyword>
<feature type="transmembrane region" description="Helical" evidence="9">
    <location>
        <begin position="96"/>
        <end position="117"/>
    </location>
</feature>
<dbReference type="Proteomes" id="UP001235064">
    <property type="component" value="Unassembled WGS sequence"/>
</dbReference>
<proteinExistence type="predicted"/>
<evidence type="ECO:0000256" key="7">
    <source>
        <dbReference type="ARBA" id="ARBA00022840"/>
    </source>
</evidence>
<feature type="domain" description="Histidine kinase/HSP90-like ATPase" evidence="10">
    <location>
        <begin position="490"/>
        <end position="580"/>
    </location>
</feature>
<dbReference type="EC" id="2.7.13.3" evidence="2"/>
<keyword evidence="3" id="KW-0597">Phosphoprotein</keyword>
<dbReference type="SUPFAM" id="SSF55874">
    <property type="entry name" value="ATPase domain of HSP90 chaperone/DNA topoisomerase II/histidine kinase"/>
    <property type="match status" value="1"/>
</dbReference>
<name>A0ABT7MTH8_9MICO</name>
<feature type="transmembrane region" description="Helical" evidence="9">
    <location>
        <begin position="168"/>
        <end position="191"/>
    </location>
</feature>
<keyword evidence="8" id="KW-0902">Two-component regulatory system</keyword>
<evidence type="ECO:0000256" key="6">
    <source>
        <dbReference type="ARBA" id="ARBA00022777"/>
    </source>
</evidence>
<dbReference type="InterPro" id="IPR003594">
    <property type="entry name" value="HATPase_dom"/>
</dbReference>
<accession>A0ABT7MTH8</accession>
<feature type="transmembrane region" description="Helical" evidence="9">
    <location>
        <begin position="72"/>
        <end position="90"/>
    </location>
</feature>
<evidence type="ECO:0000256" key="4">
    <source>
        <dbReference type="ARBA" id="ARBA00022679"/>
    </source>
</evidence>
<evidence type="ECO:0000256" key="9">
    <source>
        <dbReference type="SAM" id="Phobius"/>
    </source>
</evidence>
<keyword evidence="9" id="KW-0472">Membrane</keyword>
<dbReference type="InterPro" id="IPR011712">
    <property type="entry name" value="Sig_transdc_His_kin_sub3_dim/P"/>
</dbReference>